<dbReference type="GeneID" id="104608367"/>
<dbReference type="CDD" id="cd04216">
    <property type="entry name" value="Phytocyanin"/>
    <property type="match status" value="1"/>
</dbReference>
<dbReference type="PANTHER" id="PTHR33021">
    <property type="entry name" value="BLUE COPPER PROTEIN"/>
    <property type="match status" value="1"/>
</dbReference>
<evidence type="ECO:0000256" key="1">
    <source>
        <dbReference type="SAM" id="MobiDB-lite"/>
    </source>
</evidence>
<dbReference type="OMA" id="SWAADET"/>
<accession>A0A1U8B9B6</accession>
<dbReference type="Gene3D" id="2.60.40.420">
    <property type="entry name" value="Cupredoxins - blue copper proteins"/>
    <property type="match status" value="1"/>
</dbReference>
<feature type="signal peptide" evidence="2">
    <location>
        <begin position="1"/>
        <end position="22"/>
    </location>
</feature>
<dbReference type="FunFam" id="2.60.40.420:FF:000048">
    <property type="entry name" value="Early nodulin-like protein 18"/>
    <property type="match status" value="1"/>
</dbReference>
<keyword evidence="2" id="KW-0732">Signal</keyword>
<evidence type="ECO:0000313" key="3">
    <source>
        <dbReference type="Proteomes" id="UP000189703"/>
    </source>
</evidence>
<dbReference type="GO" id="GO:0009055">
    <property type="term" value="F:electron transfer activity"/>
    <property type="evidence" value="ECO:0007669"/>
    <property type="project" value="InterPro"/>
</dbReference>
<feature type="compositionally biased region" description="Pro residues" evidence="1">
    <location>
        <begin position="159"/>
        <end position="169"/>
    </location>
</feature>
<dbReference type="SUPFAM" id="SSF49503">
    <property type="entry name" value="Cupredoxins"/>
    <property type="match status" value="1"/>
</dbReference>
<dbReference type="PANTHER" id="PTHR33021:SF213">
    <property type="entry name" value="OS12G0454600 PROTEIN"/>
    <property type="match status" value="1"/>
</dbReference>
<feature type="compositionally biased region" description="Polar residues" evidence="1">
    <location>
        <begin position="174"/>
        <end position="187"/>
    </location>
</feature>
<dbReference type="InterPro" id="IPR003245">
    <property type="entry name" value="Phytocyanin_dom"/>
</dbReference>
<sequence length="219" mass="23420">MAAAADMAKLAVVALLITAAAAADTTTPPPYTNHTVGGDNGWFFNPTTNTPATDYTKWAATQTFNLGDYLIFNTNSNQTIIETYNQTTYKNCNSTDALDSDTFIYGESNRIGESFTVAVPLVKVGNTYYFSDAENGVQCQKGMGFAIVVGQGRGLPPSLNQPPPPPYAEPPVADSSQTPPSTVSTGQQERFYNSGFRIRNGANLRIGLLVILSFGLLLA</sequence>
<dbReference type="InterPro" id="IPR039391">
    <property type="entry name" value="Phytocyanin-like"/>
</dbReference>
<feature type="chain" id="PRO_5043444728" evidence="2">
    <location>
        <begin position="23"/>
        <end position="219"/>
    </location>
</feature>
<dbReference type="GO" id="GO:0005886">
    <property type="term" value="C:plasma membrane"/>
    <property type="evidence" value="ECO:0000318"/>
    <property type="project" value="GO_Central"/>
</dbReference>
<dbReference type="AlphaFoldDB" id="A0A1U8B9B6"/>
<dbReference type="Proteomes" id="UP000189703">
    <property type="component" value="Unplaced"/>
</dbReference>
<reference evidence="4" key="1">
    <citation type="submission" date="2025-08" db="UniProtKB">
        <authorList>
            <consortium name="RefSeq"/>
        </authorList>
    </citation>
    <scope>IDENTIFICATION</scope>
</reference>
<dbReference type="Pfam" id="PF02298">
    <property type="entry name" value="Cu_bind_like"/>
    <property type="match status" value="1"/>
</dbReference>
<name>A0A1U8B9B6_NELNU</name>
<evidence type="ECO:0000313" key="4">
    <source>
        <dbReference type="RefSeq" id="XP_010272630.1"/>
    </source>
</evidence>
<dbReference type="RefSeq" id="XP_010272630.1">
    <property type="nucleotide sequence ID" value="XM_010274328.2"/>
</dbReference>
<protein>
    <submittedName>
        <fullName evidence="4">Cucumber peeling cupredoxin-like</fullName>
    </submittedName>
</protein>
<gene>
    <name evidence="4" type="primary">LOC104608367</name>
</gene>
<dbReference type="InterPro" id="IPR008972">
    <property type="entry name" value="Cupredoxin"/>
</dbReference>
<dbReference type="KEGG" id="nnu:104608367"/>
<dbReference type="OrthoDB" id="688954at2759"/>
<keyword evidence="3" id="KW-1185">Reference proteome</keyword>
<evidence type="ECO:0000256" key="2">
    <source>
        <dbReference type="SAM" id="SignalP"/>
    </source>
</evidence>
<dbReference type="PROSITE" id="PS51485">
    <property type="entry name" value="PHYTOCYANIN"/>
    <property type="match status" value="1"/>
</dbReference>
<organism evidence="3 4">
    <name type="scientific">Nelumbo nucifera</name>
    <name type="common">Sacred lotus</name>
    <dbReference type="NCBI Taxonomy" id="4432"/>
    <lineage>
        <taxon>Eukaryota</taxon>
        <taxon>Viridiplantae</taxon>
        <taxon>Streptophyta</taxon>
        <taxon>Embryophyta</taxon>
        <taxon>Tracheophyta</taxon>
        <taxon>Spermatophyta</taxon>
        <taxon>Magnoliopsida</taxon>
        <taxon>Proteales</taxon>
        <taxon>Nelumbonaceae</taxon>
        <taxon>Nelumbo</taxon>
    </lineage>
</organism>
<proteinExistence type="predicted"/>
<dbReference type="eggNOG" id="ENOG502RXIS">
    <property type="taxonomic scope" value="Eukaryota"/>
</dbReference>
<feature type="region of interest" description="Disordered" evidence="1">
    <location>
        <begin position="154"/>
        <end position="187"/>
    </location>
</feature>